<dbReference type="KEGG" id="ssyi:EKG83_12860"/>
<dbReference type="CDD" id="cd00569">
    <property type="entry name" value="HTH_Hin_like"/>
    <property type="match status" value="1"/>
</dbReference>
<dbReference type="Gene3D" id="1.10.10.60">
    <property type="entry name" value="Homeodomain-like"/>
    <property type="match status" value="1"/>
</dbReference>
<dbReference type="Proteomes" id="UP000325787">
    <property type="component" value="Chromosome"/>
</dbReference>
<gene>
    <name evidence="3" type="ORF">EKG83_12860</name>
</gene>
<dbReference type="EMBL" id="CP034550">
    <property type="protein sequence ID" value="QFZ18253.1"/>
    <property type="molecule type" value="Genomic_DNA"/>
</dbReference>
<proteinExistence type="predicted"/>
<dbReference type="Pfam" id="PF13518">
    <property type="entry name" value="HTH_28"/>
    <property type="match status" value="1"/>
</dbReference>
<evidence type="ECO:0000313" key="3">
    <source>
        <dbReference type="EMBL" id="QFZ18253.1"/>
    </source>
</evidence>
<evidence type="ECO:0000259" key="2">
    <source>
        <dbReference type="Pfam" id="PF13518"/>
    </source>
</evidence>
<reference evidence="4" key="1">
    <citation type="journal article" date="2021" name="Curr. Microbiol.">
        <title>Complete genome of nocamycin-producing strain Saccharothrix syringae NRRL B-16468 reveals the biosynthetic potential for secondary metabolites.</title>
        <authorList>
            <person name="Mo X."/>
            <person name="Yang S."/>
        </authorList>
    </citation>
    <scope>NUCLEOTIDE SEQUENCE [LARGE SCALE GENOMIC DNA]</scope>
    <source>
        <strain evidence="4">ATCC 51364 / DSM 43886 / JCM 6844 / KCTC 9398 / NBRC 14523 / NRRL B-16468 / INA 2240</strain>
    </source>
</reference>
<feature type="region of interest" description="Disordered" evidence="1">
    <location>
        <begin position="313"/>
        <end position="349"/>
    </location>
</feature>
<dbReference type="AlphaFoldDB" id="A0A5Q0GWI1"/>
<organism evidence="3 4">
    <name type="scientific">Saccharothrix syringae</name>
    <name type="common">Nocardiopsis syringae</name>
    <dbReference type="NCBI Taxonomy" id="103733"/>
    <lineage>
        <taxon>Bacteria</taxon>
        <taxon>Bacillati</taxon>
        <taxon>Actinomycetota</taxon>
        <taxon>Actinomycetes</taxon>
        <taxon>Pseudonocardiales</taxon>
        <taxon>Pseudonocardiaceae</taxon>
        <taxon>Saccharothrix</taxon>
    </lineage>
</organism>
<dbReference type="InterPro" id="IPR055247">
    <property type="entry name" value="InsJ-like_HTH"/>
</dbReference>
<dbReference type="OrthoDB" id="341531at2"/>
<sequence length="349" mass="38531">MRCPWPYPGAGRCRWQCGRPMSTKPSCSSPWAFPDTAPSAAMTRTKDGGVMYPEDARKLTPDALEALRRRAVAAVESGTSRAEVARVLGVSRQTISTWHRDYRTRGEEALRGRRRGRRPGDHLALTYAQQLWTIRAVTTGGPEEVGLRYWLWTNQVIAELINSRLRVPLSVTTVRNYLIRWGVLNESVSLGRRPGTARVTRPHGAGGETLWTHHALTNRLTGPPPPDAAASGTPVLGARTSVLYAVSPRGTVLFIPTADPFDGVRLAEFFTRLVRQRGRRVTIVQGWRPTTRAEAVTAWAVRHADRVSLRFAADGPSVDEPPESDDRVRCAVPAPRGRRRRGASPVGAE</sequence>
<name>A0A5Q0GWI1_SACSY</name>
<feature type="domain" description="Insertion element IS150 protein InsJ-like helix-turn-helix" evidence="2">
    <location>
        <begin position="68"/>
        <end position="118"/>
    </location>
</feature>
<evidence type="ECO:0000256" key="1">
    <source>
        <dbReference type="SAM" id="MobiDB-lite"/>
    </source>
</evidence>
<dbReference type="SUPFAM" id="SSF46689">
    <property type="entry name" value="Homeodomain-like"/>
    <property type="match status" value="1"/>
</dbReference>
<dbReference type="InterPro" id="IPR009057">
    <property type="entry name" value="Homeodomain-like_sf"/>
</dbReference>
<keyword evidence="4" id="KW-1185">Reference proteome</keyword>
<accession>A0A5Q0GWI1</accession>
<evidence type="ECO:0000313" key="4">
    <source>
        <dbReference type="Proteomes" id="UP000325787"/>
    </source>
</evidence>
<protein>
    <submittedName>
        <fullName evidence="3">Helix-turn-helix domain-containing protein</fullName>
    </submittedName>
</protein>